<feature type="active site" description="Acyl-ester intermediate" evidence="7">
    <location>
        <position position="96"/>
    </location>
</feature>
<dbReference type="Gene3D" id="3.40.710.10">
    <property type="entry name" value="DD-peptidase/beta-lactamase superfamily"/>
    <property type="match status" value="1"/>
</dbReference>
<evidence type="ECO:0000256" key="2">
    <source>
        <dbReference type="ARBA" id="ARBA00022729"/>
    </source>
</evidence>
<comment type="similarity">
    <text evidence="1 9">Belongs to the peptidase S11 family.</text>
</comment>
<dbReference type="InterPro" id="IPR018044">
    <property type="entry name" value="Peptidase_S11"/>
</dbReference>
<evidence type="ECO:0000256" key="9">
    <source>
        <dbReference type="RuleBase" id="RU004016"/>
    </source>
</evidence>
<protein>
    <recommendedName>
        <fullName evidence="10">Peptidase S11 D-alanyl-D-alanine carboxypeptidase A N-terminal domain-containing protein</fullName>
    </recommendedName>
</protein>
<feature type="active site" evidence="7">
    <location>
        <position position="150"/>
    </location>
</feature>
<organism evidence="11 12">
    <name type="scientific">Candidatus Lloydbacteria bacterium RIFOXYC12_FULL_46_25</name>
    <dbReference type="NCBI Taxonomy" id="1798670"/>
    <lineage>
        <taxon>Bacteria</taxon>
        <taxon>Candidatus Lloydiibacteriota</taxon>
    </lineage>
</organism>
<dbReference type="InterPro" id="IPR000871">
    <property type="entry name" value="Beta-lactam_class-A"/>
</dbReference>
<reference evidence="11 12" key="1">
    <citation type="journal article" date="2016" name="Nat. Commun.">
        <title>Thousands of microbial genomes shed light on interconnected biogeochemical processes in an aquifer system.</title>
        <authorList>
            <person name="Anantharaman K."/>
            <person name="Brown C.T."/>
            <person name="Hug L.A."/>
            <person name="Sharon I."/>
            <person name="Castelle C.J."/>
            <person name="Probst A.J."/>
            <person name="Thomas B.C."/>
            <person name="Singh A."/>
            <person name="Wilkins M.J."/>
            <person name="Karaoz U."/>
            <person name="Brodie E.L."/>
            <person name="Williams K.H."/>
            <person name="Hubbard S.S."/>
            <person name="Banfield J.F."/>
        </authorList>
    </citation>
    <scope>NUCLEOTIDE SEQUENCE [LARGE SCALE GENOMIC DNA]</scope>
</reference>
<dbReference type="InterPro" id="IPR001967">
    <property type="entry name" value="Peptidase_S11_N"/>
</dbReference>
<evidence type="ECO:0000256" key="5">
    <source>
        <dbReference type="ARBA" id="ARBA00022984"/>
    </source>
</evidence>
<name>A0A1G2DVL5_9BACT</name>
<dbReference type="SUPFAM" id="SSF56601">
    <property type="entry name" value="beta-lactamase/transpeptidase-like"/>
    <property type="match status" value="1"/>
</dbReference>
<dbReference type="PRINTS" id="PR00725">
    <property type="entry name" value="DADACBPTASE1"/>
</dbReference>
<dbReference type="GO" id="GO:0030655">
    <property type="term" value="P:beta-lactam antibiotic catabolic process"/>
    <property type="evidence" value="ECO:0007669"/>
    <property type="project" value="InterPro"/>
</dbReference>
<keyword evidence="6" id="KW-0961">Cell wall biogenesis/degradation</keyword>
<evidence type="ECO:0000313" key="12">
    <source>
        <dbReference type="Proteomes" id="UP000178106"/>
    </source>
</evidence>
<gene>
    <name evidence="11" type="ORF">A2494_03430</name>
</gene>
<evidence type="ECO:0000256" key="3">
    <source>
        <dbReference type="ARBA" id="ARBA00022801"/>
    </source>
</evidence>
<dbReference type="EMBL" id="MHLU01000158">
    <property type="protein sequence ID" value="OGZ16878.1"/>
    <property type="molecule type" value="Genomic_DNA"/>
</dbReference>
<dbReference type="GO" id="GO:0006508">
    <property type="term" value="P:proteolysis"/>
    <property type="evidence" value="ECO:0007669"/>
    <property type="project" value="InterPro"/>
</dbReference>
<feature type="active site" description="Proton acceptor" evidence="7">
    <location>
        <position position="99"/>
    </location>
</feature>
<dbReference type="GO" id="GO:0008800">
    <property type="term" value="F:beta-lactamase activity"/>
    <property type="evidence" value="ECO:0007669"/>
    <property type="project" value="InterPro"/>
</dbReference>
<sequence>MKQMIRIQLFLFALILGFLTGPRVMQAIQKTEDNNNVTTPRTTEVLASVGANVRPVTTKDPYEKLELSAKSVYVWDIQTHRKLYGLNEQDRLPLASITKIMTALVASEKLSSDAHILVTDSDLTEEGDNGLYGQETWKLGDLLKFTLITSSNDGATAIARSVGKYLSTEATMEETKKIFTDQMNEKARVMDLTRTHFFNASGLDRGTNESGAYGSARDVSMLLEYVFKKYPNLLTPTVNASLNITSEDNIIHRAVNTNEGVAHITGIIGSKTGYTDLAGGNLVVILDVGPNHPVVITVLGSTKEGRFTDVHKLIEATIKKITADTTDSKE</sequence>
<keyword evidence="5" id="KW-0573">Peptidoglycan synthesis</keyword>
<dbReference type="GO" id="GO:0071555">
    <property type="term" value="P:cell wall organization"/>
    <property type="evidence" value="ECO:0007669"/>
    <property type="project" value="UniProtKB-KW"/>
</dbReference>
<dbReference type="Pfam" id="PF00768">
    <property type="entry name" value="Peptidase_S11"/>
    <property type="match status" value="1"/>
</dbReference>
<evidence type="ECO:0000256" key="6">
    <source>
        <dbReference type="ARBA" id="ARBA00023316"/>
    </source>
</evidence>
<comment type="caution">
    <text evidence="11">The sequence shown here is derived from an EMBL/GenBank/DDBJ whole genome shotgun (WGS) entry which is preliminary data.</text>
</comment>
<feature type="domain" description="Peptidase S11 D-alanyl-D-alanine carboxypeptidase A N-terminal" evidence="10">
    <location>
        <begin position="64"/>
        <end position="300"/>
    </location>
</feature>
<keyword evidence="3" id="KW-0378">Hydrolase</keyword>
<feature type="binding site" evidence="8">
    <location>
        <position position="271"/>
    </location>
    <ligand>
        <name>substrate</name>
    </ligand>
</feature>
<proteinExistence type="inferred from homology"/>
<dbReference type="GO" id="GO:0046677">
    <property type="term" value="P:response to antibiotic"/>
    <property type="evidence" value="ECO:0007669"/>
    <property type="project" value="InterPro"/>
</dbReference>
<dbReference type="GO" id="GO:0009002">
    <property type="term" value="F:serine-type D-Ala-D-Ala carboxypeptidase activity"/>
    <property type="evidence" value="ECO:0007669"/>
    <property type="project" value="InterPro"/>
</dbReference>
<dbReference type="InterPro" id="IPR012338">
    <property type="entry name" value="Beta-lactam/transpept-like"/>
</dbReference>
<keyword evidence="4" id="KW-0133">Cell shape</keyword>
<evidence type="ECO:0000256" key="7">
    <source>
        <dbReference type="PIRSR" id="PIRSR618044-1"/>
    </source>
</evidence>
<dbReference type="Proteomes" id="UP000178106">
    <property type="component" value="Unassembled WGS sequence"/>
</dbReference>
<dbReference type="AlphaFoldDB" id="A0A1G2DVL5"/>
<evidence type="ECO:0000256" key="4">
    <source>
        <dbReference type="ARBA" id="ARBA00022960"/>
    </source>
</evidence>
<dbReference type="GO" id="GO:0008360">
    <property type="term" value="P:regulation of cell shape"/>
    <property type="evidence" value="ECO:0007669"/>
    <property type="project" value="UniProtKB-KW"/>
</dbReference>
<dbReference type="GO" id="GO:0009252">
    <property type="term" value="P:peptidoglycan biosynthetic process"/>
    <property type="evidence" value="ECO:0007669"/>
    <property type="project" value="UniProtKB-KW"/>
</dbReference>
<keyword evidence="2" id="KW-0732">Signal</keyword>
<accession>A0A1G2DVL5</accession>
<evidence type="ECO:0000256" key="1">
    <source>
        <dbReference type="ARBA" id="ARBA00007164"/>
    </source>
</evidence>
<dbReference type="PANTHER" id="PTHR35333:SF3">
    <property type="entry name" value="BETA-LACTAMASE-TYPE TRANSPEPTIDASE FOLD CONTAINING PROTEIN"/>
    <property type="match status" value="1"/>
</dbReference>
<evidence type="ECO:0000259" key="10">
    <source>
        <dbReference type="Pfam" id="PF00768"/>
    </source>
</evidence>
<evidence type="ECO:0000256" key="8">
    <source>
        <dbReference type="PIRSR" id="PIRSR618044-2"/>
    </source>
</evidence>
<dbReference type="PANTHER" id="PTHR35333">
    <property type="entry name" value="BETA-LACTAMASE"/>
    <property type="match status" value="1"/>
</dbReference>
<evidence type="ECO:0000313" key="11">
    <source>
        <dbReference type="EMBL" id="OGZ16878.1"/>
    </source>
</evidence>